<protein>
    <recommendedName>
        <fullName evidence="3">Lipoprotein</fullName>
    </recommendedName>
</protein>
<keyword evidence="2" id="KW-1185">Reference proteome</keyword>
<dbReference type="EMBL" id="CP055153">
    <property type="protein sequence ID" value="QMU31332.1"/>
    <property type="molecule type" value="Genomic_DNA"/>
</dbReference>
<organism evidence="1 2">
    <name type="scientific">Adhaeribacter radiodurans</name>
    <dbReference type="NCBI Taxonomy" id="2745197"/>
    <lineage>
        <taxon>Bacteria</taxon>
        <taxon>Pseudomonadati</taxon>
        <taxon>Bacteroidota</taxon>
        <taxon>Cytophagia</taxon>
        <taxon>Cytophagales</taxon>
        <taxon>Hymenobacteraceae</taxon>
        <taxon>Adhaeribacter</taxon>
    </lineage>
</organism>
<evidence type="ECO:0008006" key="3">
    <source>
        <dbReference type="Google" id="ProtNLM"/>
    </source>
</evidence>
<reference evidence="1 2" key="1">
    <citation type="submission" date="2020-06" db="EMBL/GenBank/DDBJ databases">
        <authorList>
            <person name="Hwang Y.J."/>
        </authorList>
    </citation>
    <scope>NUCLEOTIDE SEQUENCE [LARGE SCALE GENOMIC DNA]</scope>
    <source>
        <strain evidence="1 2">KUDC8001</strain>
    </source>
</reference>
<dbReference type="PROSITE" id="PS51257">
    <property type="entry name" value="PROKAR_LIPOPROTEIN"/>
    <property type="match status" value="1"/>
</dbReference>
<name>A0A7L7LEP3_9BACT</name>
<dbReference type="Proteomes" id="UP000514509">
    <property type="component" value="Chromosome"/>
</dbReference>
<evidence type="ECO:0000313" key="1">
    <source>
        <dbReference type="EMBL" id="QMU31332.1"/>
    </source>
</evidence>
<dbReference type="RefSeq" id="WP_182413768.1">
    <property type="nucleotide sequence ID" value="NZ_CP055153.1"/>
</dbReference>
<sequence length="168" mass="19129">MKQQRLVWLVVWALLGFSCERETDTNVVKHNIAFYTLENQSETGPGCELDLNTAKEKEKIISNDEVLSYHAADHYFTLTAAAINRLKNIKTQTPFYLKVDGQVVYSGFLMPGYLSLACLNVIVMDPLSYTNNIIWVRYDYGSTNKPANDFRNNAELLAVLQQQGKLEK</sequence>
<reference evidence="1 2" key="2">
    <citation type="submission" date="2020-08" db="EMBL/GenBank/DDBJ databases">
        <title>Adhaeribacter dokdonensis sp. nov., isolated from the rhizosphere of Elymus tsukushiensis, a plant native to the Dokdo Islands, Republic of Korea.</title>
        <authorList>
            <person name="Ghim S.Y."/>
        </authorList>
    </citation>
    <scope>NUCLEOTIDE SEQUENCE [LARGE SCALE GENOMIC DNA]</scope>
    <source>
        <strain evidence="1 2">KUDC8001</strain>
    </source>
</reference>
<proteinExistence type="predicted"/>
<evidence type="ECO:0000313" key="2">
    <source>
        <dbReference type="Proteomes" id="UP000514509"/>
    </source>
</evidence>
<dbReference type="KEGG" id="add:HUW48_26340"/>
<accession>A0A7L7LEP3</accession>
<dbReference type="AlphaFoldDB" id="A0A7L7LEP3"/>
<gene>
    <name evidence="1" type="ORF">HUW48_26340</name>
</gene>